<keyword evidence="4" id="KW-0409">Iron storage</keyword>
<dbReference type="PANTHER" id="PTHR16821:SF2">
    <property type="entry name" value="FRATAXIN, MITOCHONDRIAL"/>
    <property type="match status" value="1"/>
</dbReference>
<dbReference type="CDD" id="cd00503">
    <property type="entry name" value="Frataxin"/>
    <property type="match status" value="1"/>
</dbReference>
<dbReference type="PROSITE" id="PS01344">
    <property type="entry name" value="FRATAXIN_1"/>
    <property type="match status" value="1"/>
</dbReference>
<dbReference type="GO" id="GO:0006879">
    <property type="term" value="P:intracellular iron ion homeostasis"/>
    <property type="evidence" value="ECO:0007669"/>
    <property type="project" value="UniProtKB-KW"/>
</dbReference>
<dbReference type="GO" id="GO:0034986">
    <property type="term" value="F:iron chaperone activity"/>
    <property type="evidence" value="ECO:0007669"/>
    <property type="project" value="TreeGrafter"/>
</dbReference>
<keyword evidence="14" id="KW-1185">Reference proteome</keyword>
<dbReference type="OrthoDB" id="1897642at2759"/>
<dbReference type="GO" id="GO:0008198">
    <property type="term" value="F:ferrous iron binding"/>
    <property type="evidence" value="ECO:0007669"/>
    <property type="project" value="TreeGrafter"/>
</dbReference>
<dbReference type="EMBL" id="CAJVPV010019822">
    <property type="protein sequence ID" value="CAG8712546.1"/>
    <property type="molecule type" value="Genomic_DNA"/>
</dbReference>
<evidence type="ECO:0000313" key="14">
    <source>
        <dbReference type="Proteomes" id="UP000789342"/>
    </source>
</evidence>
<evidence type="ECO:0000313" key="13">
    <source>
        <dbReference type="EMBL" id="CAG8712546.1"/>
    </source>
</evidence>
<dbReference type="Pfam" id="PF01491">
    <property type="entry name" value="Frataxin_Cyay"/>
    <property type="match status" value="1"/>
</dbReference>
<dbReference type="GO" id="GO:0051537">
    <property type="term" value="F:2 iron, 2 sulfur cluster binding"/>
    <property type="evidence" value="ECO:0007669"/>
    <property type="project" value="TreeGrafter"/>
</dbReference>
<accession>A0A9N9HY36</accession>
<keyword evidence="11" id="KW-0496">Mitochondrion</keyword>
<comment type="caution">
    <text evidence="13">The sequence shown here is derived from an EMBL/GenBank/DDBJ whole genome shotgun (WGS) entry which is preliminary data.</text>
</comment>
<evidence type="ECO:0000256" key="12">
    <source>
        <dbReference type="ARBA" id="ARBA00047990"/>
    </source>
</evidence>
<evidence type="ECO:0000256" key="11">
    <source>
        <dbReference type="ARBA" id="ARBA00023128"/>
    </source>
</evidence>
<evidence type="ECO:0000256" key="2">
    <source>
        <dbReference type="ARBA" id="ARBA00008183"/>
    </source>
</evidence>
<name>A0A9N9HY36_9GLOM</name>
<comment type="catalytic activity">
    <reaction evidence="12">
        <text>4 Fe(2+) + O2 + 4 H(+) = 4 Fe(3+) + 2 H2O</text>
        <dbReference type="Rhea" id="RHEA:11148"/>
        <dbReference type="ChEBI" id="CHEBI:15377"/>
        <dbReference type="ChEBI" id="CHEBI:15378"/>
        <dbReference type="ChEBI" id="CHEBI:15379"/>
        <dbReference type="ChEBI" id="CHEBI:29033"/>
        <dbReference type="ChEBI" id="CHEBI:29034"/>
        <dbReference type="EC" id="1.16.3.1"/>
    </reaction>
</comment>
<evidence type="ECO:0000256" key="9">
    <source>
        <dbReference type="ARBA" id="ARBA00023004"/>
    </source>
</evidence>
<evidence type="ECO:0000256" key="7">
    <source>
        <dbReference type="ARBA" id="ARBA00022946"/>
    </source>
</evidence>
<dbReference type="PROSITE" id="PS50810">
    <property type="entry name" value="FRATAXIN_2"/>
    <property type="match status" value="1"/>
</dbReference>
<dbReference type="Gene3D" id="3.30.920.10">
    <property type="entry name" value="Frataxin/CyaY"/>
    <property type="match status" value="1"/>
</dbReference>
<dbReference type="GO" id="GO:0004322">
    <property type="term" value="F:ferroxidase activity"/>
    <property type="evidence" value="ECO:0007669"/>
    <property type="project" value="UniProtKB-EC"/>
</dbReference>
<proteinExistence type="inferred from homology"/>
<evidence type="ECO:0000256" key="8">
    <source>
        <dbReference type="ARBA" id="ARBA00023002"/>
    </source>
</evidence>
<dbReference type="Proteomes" id="UP000789342">
    <property type="component" value="Unassembled WGS sequence"/>
</dbReference>
<dbReference type="GO" id="GO:0008199">
    <property type="term" value="F:ferric iron binding"/>
    <property type="evidence" value="ECO:0007669"/>
    <property type="project" value="InterPro"/>
</dbReference>
<evidence type="ECO:0000256" key="6">
    <source>
        <dbReference type="ARBA" id="ARBA00022496"/>
    </source>
</evidence>
<dbReference type="InterPro" id="IPR002908">
    <property type="entry name" value="Frataxin/CyaY"/>
</dbReference>
<keyword evidence="5" id="KW-0813">Transport</keyword>
<keyword evidence="6" id="KW-0410">Iron transport</keyword>
<organism evidence="13 14">
    <name type="scientific">Acaulospora morrowiae</name>
    <dbReference type="NCBI Taxonomy" id="94023"/>
    <lineage>
        <taxon>Eukaryota</taxon>
        <taxon>Fungi</taxon>
        <taxon>Fungi incertae sedis</taxon>
        <taxon>Mucoromycota</taxon>
        <taxon>Glomeromycotina</taxon>
        <taxon>Glomeromycetes</taxon>
        <taxon>Diversisporales</taxon>
        <taxon>Acaulosporaceae</taxon>
        <taxon>Acaulospora</taxon>
    </lineage>
</organism>
<dbReference type="NCBIfam" id="TIGR03421">
    <property type="entry name" value="FeS_CyaY"/>
    <property type="match status" value="1"/>
</dbReference>
<keyword evidence="8" id="KW-0560">Oxidoreductase</keyword>
<gene>
    <name evidence="13" type="ORF">AMORRO_LOCUS12786</name>
</gene>
<dbReference type="SUPFAM" id="SSF55387">
    <property type="entry name" value="Frataxin/Nqo15-like"/>
    <property type="match status" value="1"/>
</dbReference>
<evidence type="ECO:0000256" key="1">
    <source>
        <dbReference type="ARBA" id="ARBA00004173"/>
    </source>
</evidence>
<evidence type="ECO:0000256" key="3">
    <source>
        <dbReference type="ARBA" id="ARBA00013107"/>
    </source>
</evidence>
<evidence type="ECO:0000256" key="4">
    <source>
        <dbReference type="ARBA" id="ARBA00022434"/>
    </source>
</evidence>
<sequence>MLPRLFPFLKVNFHELILLPRFGSRFVNARAKYLPIIQGVGASFNFRSRYQGAEFQPFRLYTSVGEPTQNAQYNSELSDSTYHQLSETTMEHLLEYFENLGDTLDNEDYDVEYSYFFNMISDYINDNQAGVLTLKCGVSGTYVINKQPPNKQIWLSSPISGPKRYDYDPQKKRWVYNRDSTTLDEILNEELSLILNVKVDVPIA</sequence>
<dbReference type="GO" id="GO:0016226">
    <property type="term" value="P:iron-sulfur cluster assembly"/>
    <property type="evidence" value="ECO:0007669"/>
    <property type="project" value="InterPro"/>
</dbReference>
<dbReference type="InterPro" id="IPR020895">
    <property type="entry name" value="Frataxin_CS"/>
</dbReference>
<dbReference type="GO" id="GO:0006826">
    <property type="term" value="P:iron ion transport"/>
    <property type="evidence" value="ECO:0007669"/>
    <property type="project" value="UniProtKB-KW"/>
</dbReference>
<dbReference type="GO" id="GO:0005739">
    <property type="term" value="C:mitochondrion"/>
    <property type="evidence" value="ECO:0007669"/>
    <property type="project" value="UniProtKB-SubCell"/>
</dbReference>
<evidence type="ECO:0000256" key="10">
    <source>
        <dbReference type="ARBA" id="ARBA00023065"/>
    </source>
</evidence>
<comment type="similarity">
    <text evidence="2">Belongs to the frataxin family.</text>
</comment>
<comment type="subcellular location">
    <subcellularLocation>
        <location evidence="1">Mitochondrion</location>
    </subcellularLocation>
</comment>
<protein>
    <recommendedName>
        <fullName evidence="3">ferroxidase</fullName>
        <ecNumber evidence="3">1.16.3.1</ecNumber>
    </recommendedName>
</protein>
<dbReference type="EC" id="1.16.3.1" evidence="3"/>
<keyword evidence="7" id="KW-0809">Transit peptide</keyword>
<dbReference type="PANTHER" id="PTHR16821">
    <property type="entry name" value="FRATAXIN"/>
    <property type="match status" value="1"/>
</dbReference>
<dbReference type="InterPro" id="IPR017789">
    <property type="entry name" value="Frataxin"/>
</dbReference>
<dbReference type="AlphaFoldDB" id="A0A9N9HY36"/>
<dbReference type="NCBIfam" id="TIGR03422">
    <property type="entry name" value="mito_frataxin"/>
    <property type="match status" value="1"/>
</dbReference>
<evidence type="ECO:0000256" key="5">
    <source>
        <dbReference type="ARBA" id="ARBA00022448"/>
    </source>
</evidence>
<reference evidence="13" key="1">
    <citation type="submission" date="2021-06" db="EMBL/GenBank/DDBJ databases">
        <authorList>
            <person name="Kallberg Y."/>
            <person name="Tangrot J."/>
            <person name="Rosling A."/>
        </authorList>
    </citation>
    <scope>NUCLEOTIDE SEQUENCE</scope>
    <source>
        <strain evidence="13">CL551</strain>
    </source>
</reference>
<dbReference type="InterPro" id="IPR036524">
    <property type="entry name" value="Frataxin/CyaY_sf"/>
</dbReference>
<keyword evidence="9" id="KW-0408">Iron</keyword>
<dbReference type="SMART" id="SM01219">
    <property type="entry name" value="Frataxin_Cyay"/>
    <property type="match status" value="1"/>
</dbReference>
<keyword evidence="10" id="KW-0406">Ion transport</keyword>